<dbReference type="EMBL" id="FMZE01000007">
    <property type="protein sequence ID" value="SDD29320.1"/>
    <property type="molecule type" value="Genomic_DNA"/>
</dbReference>
<dbReference type="Gene3D" id="1.40.20.10">
    <property type="entry name" value="CHAD domain"/>
    <property type="match status" value="1"/>
</dbReference>
<dbReference type="InterPro" id="IPR007899">
    <property type="entry name" value="CHAD_dom"/>
</dbReference>
<feature type="compositionally biased region" description="Low complexity" evidence="1">
    <location>
        <begin position="112"/>
        <end position="128"/>
    </location>
</feature>
<dbReference type="AlphaFoldDB" id="A0A222VUZ6"/>
<reference evidence="2 3" key="1">
    <citation type="submission" date="2016-10" db="EMBL/GenBank/DDBJ databases">
        <authorList>
            <person name="de Groot N.N."/>
        </authorList>
    </citation>
    <scope>NUCLEOTIDE SEQUENCE [LARGE SCALE GENOMIC DNA]</scope>
    <source>
        <strain evidence="2 3">CGMCC 4.5506</strain>
    </source>
</reference>
<evidence type="ECO:0000313" key="3">
    <source>
        <dbReference type="Proteomes" id="UP000199494"/>
    </source>
</evidence>
<keyword evidence="3" id="KW-1185">Reference proteome</keyword>
<feature type="compositionally biased region" description="Low complexity" evidence="1">
    <location>
        <begin position="80"/>
        <end position="92"/>
    </location>
</feature>
<dbReference type="Proteomes" id="UP000199494">
    <property type="component" value="Unassembled WGS sequence"/>
</dbReference>
<protein>
    <submittedName>
        <fullName evidence="2">CHAD domain-containing protein</fullName>
    </submittedName>
</protein>
<evidence type="ECO:0000313" key="2">
    <source>
        <dbReference type="EMBL" id="SDD29320.1"/>
    </source>
</evidence>
<dbReference type="PANTHER" id="PTHR39339:SF1">
    <property type="entry name" value="CHAD DOMAIN-CONTAINING PROTEIN"/>
    <property type="match status" value="1"/>
</dbReference>
<organism evidence="2 3">
    <name type="scientific">Prauserella marina</name>
    <dbReference type="NCBI Taxonomy" id="530584"/>
    <lineage>
        <taxon>Bacteria</taxon>
        <taxon>Bacillati</taxon>
        <taxon>Actinomycetota</taxon>
        <taxon>Actinomycetes</taxon>
        <taxon>Pseudonocardiales</taxon>
        <taxon>Pseudonocardiaceae</taxon>
        <taxon>Prauserella</taxon>
    </lineage>
</organism>
<proteinExistence type="predicted"/>
<dbReference type="Pfam" id="PF05235">
    <property type="entry name" value="CHAD"/>
    <property type="match status" value="1"/>
</dbReference>
<accession>A0A222VUZ6</accession>
<name>A0A222VUZ6_9PSEU</name>
<dbReference type="SMART" id="SM00880">
    <property type="entry name" value="CHAD"/>
    <property type="match status" value="1"/>
</dbReference>
<dbReference type="KEGG" id="pmad:BAY61_25020"/>
<dbReference type="InterPro" id="IPR038186">
    <property type="entry name" value="CHAD_dom_sf"/>
</dbReference>
<feature type="region of interest" description="Disordered" evidence="1">
    <location>
        <begin position="63"/>
        <end position="144"/>
    </location>
</feature>
<dbReference type="STRING" id="530584.SAMN05421630_107159"/>
<feature type="compositionally biased region" description="Polar residues" evidence="1">
    <location>
        <begin position="63"/>
        <end position="73"/>
    </location>
</feature>
<dbReference type="PANTHER" id="PTHR39339">
    <property type="entry name" value="SLR1444 PROTEIN"/>
    <property type="match status" value="1"/>
</dbReference>
<dbReference type="PROSITE" id="PS51708">
    <property type="entry name" value="CHAD"/>
    <property type="match status" value="1"/>
</dbReference>
<evidence type="ECO:0000256" key="1">
    <source>
        <dbReference type="SAM" id="MobiDB-lite"/>
    </source>
</evidence>
<gene>
    <name evidence="2" type="ORF">SAMN05421630_107159</name>
</gene>
<sequence>MLAALEPATAKRYSFEAGRRHRQTITYLDTVDGRLRKHGLELRHERASGAGILIAERLATTPAQSGEATQATSRHAMPHTSATQATMTQAASPQPDSEQRAPAQATSDHNDATPATAEQPAQPTHPTTRLTEPPRWPARTDQFPDGEVHDAVAEAMWVRAVAPVAEGRLTTRDVAVRDKEGALVARIAWLEFTGKEPVATPPLVRVVVRPEPGHRRDAKRVAKALRKATGFGQAEETLYEQLRRAQRTEPTRYRLAVSAELPADVAVATSLLSHADAIADNVDGVRADVDTEFLHDLRVAVRRTRSLLKLTGDVLPRSVGERYRQEFKWLGDVTTPTRDLDVYLLELDELAAGLVAGTPDDLAPFADHLRSERARAQRALTRTLGTKRFTTLLKNWSSVLTGVVNEPRSVEDMESFVAQRVPRFTAKVLRKAGAITPESSSDQVHDLRKRCKELRYLLEFAKPVSEPAGYRTVLKELKRLQDILGSFQDGEVQSAALQAFGMRMQDVGNPPAATLLALGEVSARMVEQQRAARADLTDALTRFSGKLPRERIEAMLS</sequence>